<dbReference type="SUPFAM" id="SSF53098">
    <property type="entry name" value="Ribonuclease H-like"/>
    <property type="match status" value="1"/>
</dbReference>
<dbReference type="PANTHER" id="PTHR37984:SF15">
    <property type="entry name" value="INTEGRASE CATALYTIC DOMAIN-CONTAINING PROTEIN"/>
    <property type="match status" value="1"/>
</dbReference>
<dbReference type="PANTHER" id="PTHR37984">
    <property type="entry name" value="PROTEIN CBG26694"/>
    <property type="match status" value="1"/>
</dbReference>
<dbReference type="GO" id="GO:0003676">
    <property type="term" value="F:nucleic acid binding"/>
    <property type="evidence" value="ECO:0007669"/>
    <property type="project" value="InterPro"/>
</dbReference>
<accession>A0AAV7SLP3</accession>
<gene>
    <name evidence="4" type="ORF">NDU88_005378</name>
</gene>
<evidence type="ECO:0000259" key="3">
    <source>
        <dbReference type="PROSITE" id="PS50994"/>
    </source>
</evidence>
<organism evidence="4 5">
    <name type="scientific">Pleurodeles waltl</name>
    <name type="common">Iberian ribbed newt</name>
    <dbReference type="NCBI Taxonomy" id="8319"/>
    <lineage>
        <taxon>Eukaryota</taxon>
        <taxon>Metazoa</taxon>
        <taxon>Chordata</taxon>
        <taxon>Craniata</taxon>
        <taxon>Vertebrata</taxon>
        <taxon>Euteleostomi</taxon>
        <taxon>Amphibia</taxon>
        <taxon>Batrachia</taxon>
        <taxon>Caudata</taxon>
        <taxon>Salamandroidea</taxon>
        <taxon>Salamandridae</taxon>
        <taxon>Pleurodelinae</taxon>
        <taxon>Pleurodeles</taxon>
    </lineage>
</organism>
<dbReference type="InterPro" id="IPR012337">
    <property type="entry name" value="RNaseH-like_sf"/>
</dbReference>
<dbReference type="PROSITE" id="PS50994">
    <property type="entry name" value="INTEGRASE"/>
    <property type="match status" value="1"/>
</dbReference>
<reference evidence="4" key="1">
    <citation type="journal article" date="2022" name="bioRxiv">
        <title>Sequencing and chromosome-scale assembly of the giantPleurodeles waltlgenome.</title>
        <authorList>
            <person name="Brown T."/>
            <person name="Elewa A."/>
            <person name="Iarovenko S."/>
            <person name="Subramanian E."/>
            <person name="Araus A.J."/>
            <person name="Petzold A."/>
            <person name="Susuki M."/>
            <person name="Suzuki K.-i.T."/>
            <person name="Hayashi T."/>
            <person name="Toyoda A."/>
            <person name="Oliveira C."/>
            <person name="Osipova E."/>
            <person name="Leigh N.D."/>
            <person name="Simon A."/>
            <person name="Yun M.H."/>
        </authorList>
    </citation>
    <scope>NUCLEOTIDE SEQUENCE</scope>
    <source>
        <strain evidence="4">20211129_DDA</strain>
        <tissue evidence="4">Liver</tissue>
    </source>
</reference>
<evidence type="ECO:0000256" key="2">
    <source>
        <dbReference type="SAM" id="MobiDB-lite"/>
    </source>
</evidence>
<feature type="region of interest" description="Disordered" evidence="2">
    <location>
        <begin position="1"/>
        <end position="34"/>
    </location>
</feature>
<protein>
    <recommendedName>
        <fullName evidence="1">Gypsy retrotransposon integrase-like protein 1</fullName>
    </recommendedName>
</protein>
<name>A0AAV7SLP3_PLEWA</name>
<dbReference type="Pfam" id="PF17921">
    <property type="entry name" value="Integrase_H2C2"/>
    <property type="match status" value="1"/>
</dbReference>
<evidence type="ECO:0000313" key="4">
    <source>
        <dbReference type="EMBL" id="KAJ1164946.1"/>
    </source>
</evidence>
<dbReference type="Gene3D" id="3.30.420.10">
    <property type="entry name" value="Ribonuclease H-like superfamily/Ribonuclease H"/>
    <property type="match status" value="1"/>
</dbReference>
<keyword evidence="5" id="KW-1185">Reference proteome</keyword>
<dbReference type="InterPro" id="IPR050951">
    <property type="entry name" value="Retrovirus_Pol_polyprotein"/>
</dbReference>
<dbReference type="InterPro" id="IPR041588">
    <property type="entry name" value="Integrase_H2C2"/>
</dbReference>
<dbReference type="GO" id="GO:0015074">
    <property type="term" value="P:DNA integration"/>
    <property type="evidence" value="ECO:0007669"/>
    <property type="project" value="InterPro"/>
</dbReference>
<dbReference type="Proteomes" id="UP001066276">
    <property type="component" value="Chromosome 4_2"/>
</dbReference>
<dbReference type="EMBL" id="JANPWB010000008">
    <property type="protein sequence ID" value="KAJ1164946.1"/>
    <property type="molecule type" value="Genomic_DNA"/>
</dbReference>
<sequence length="317" mass="34601">MAARERSQGCLEPGTMAQRAAKRKGKGCGKPVPDVPAVVDRVREEEAPEPTGEDISALGNLPEFAGCQVEGGPTREDFFKEQKECPTLEGLRQQAAAQAEGEASGNHHIYWENDLPYSEPKVLEAGAAGVLVVHQCYRAFLLGLAHDVLLAGHFRQDTTFTRLVTHFYRPRMQVASDGFCRSGPTCQASGKTGKMLKALLIPLPIVGNPFERVGINVIGPLDPQTALGNGFILVLLDHATRYPETIPLTTVTAPVVTRALMGIFTCVGFPKEVVSDRGTNFMSAYMKSMWDACGVSYRFTYPLPSSIQWALERFTKT</sequence>
<dbReference type="InterPro" id="IPR001584">
    <property type="entry name" value="Integrase_cat-core"/>
</dbReference>
<proteinExistence type="predicted"/>
<dbReference type="AlphaFoldDB" id="A0AAV7SLP3"/>
<evidence type="ECO:0000256" key="1">
    <source>
        <dbReference type="ARBA" id="ARBA00039658"/>
    </source>
</evidence>
<dbReference type="InterPro" id="IPR036397">
    <property type="entry name" value="RNaseH_sf"/>
</dbReference>
<evidence type="ECO:0000313" key="5">
    <source>
        <dbReference type="Proteomes" id="UP001066276"/>
    </source>
</evidence>
<comment type="caution">
    <text evidence="4">The sequence shown here is derived from an EMBL/GenBank/DDBJ whole genome shotgun (WGS) entry which is preliminary data.</text>
</comment>
<feature type="domain" description="Integrase catalytic" evidence="3">
    <location>
        <begin position="205"/>
        <end position="317"/>
    </location>
</feature>
<dbReference type="Gene3D" id="1.10.340.70">
    <property type="match status" value="1"/>
</dbReference>